<evidence type="ECO:0000256" key="1">
    <source>
        <dbReference type="SAM" id="MobiDB-lite"/>
    </source>
</evidence>
<proteinExistence type="predicted"/>
<sequence length="205" mass="22135">MQRAQSSNPQGQGNLALAQQSNGLSSRNGITTSTRSPSSSSRSSSSSMEPDPALPRPIVQGTVEPPFTARYTKEGYHAPHVQVLRGSPRRNFVIGQRQASIDVQTMRNEERGAAGRATLMASGHELARVNINTHGGGIGYIEAEPITRPGEGRFVPPGEIHSIRLDRQHPTQEMFAAVQVDGPGEITVEAKNPGIRRDQLARGRQ</sequence>
<evidence type="ECO:0000313" key="2">
    <source>
        <dbReference type="EMBL" id="CAF9913775.1"/>
    </source>
</evidence>
<organism evidence="2 3">
    <name type="scientific">Gomphillus americanus</name>
    <dbReference type="NCBI Taxonomy" id="1940652"/>
    <lineage>
        <taxon>Eukaryota</taxon>
        <taxon>Fungi</taxon>
        <taxon>Dikarya</taxon>
        <taxon>Ascomycota</taxon>
        <taxon>Pezizomycotina</taxon>
        <taxon>Lecanoromycetes</taxon>
        <taxon>OSLEUM clade</taxon>
        <taxon>Ostropomycetidae</taxon>
        <taxon>Ostropales</taxon>
        <taxon>Graphidaceae</taxon>
        <taxon>Gomphilloideae</taxon>
        <taxon>Gomphillus</taxon>
    </lineage>
</organism>
<dbReference type="Proteomes" id="UP000664169">
    <property type="component" value="Unassembled WGS sequence"/>
</dbReference>
<protein>
    <submittedName>
        <fullName evidence="2">Uncharacterized protein</fullName>
    </submittedName>
</protein>
<dbReference type="AlphaFoldDB" id="A0A8H3IFB6"/>
<accession>A0A8H3IFB6</accession>
<feature type="region of interest" description="Disordered" evidence="1">
    <location>
        <begin position="1"/>
        <end position="63"/>
    </location>
</feature>
<evidence type="ECO:0000313" key="3">
    <source>
        <dbReference type="Proteomes" id="UP000664169"/>
    </source>
</evidence>
<dbReference type="EMBL" id="CAJPDQ010000008">
    <property type="protein sequence ID" value="CAF9913775.1"/>
    <property type="molecule type" value="Genomic_DNA"/>
</dbReference>
<comment type="caution">
    <text evidence="2">The sequence shown here is derived from an EMBL/GenBank/DDBJ whole genome shotgun (WGS) entry which is preliminary data.</text>
</comment>
<keyword evidence="3" id="KW-1185">Reference proteome</keyword>
<gene>
    <name evidence="2" type="ORF">GOMPHAMPRED_008023</name>
</gene>
<reference evidence="2" key="1">
    <citation type="submission" date="2021-03" db="EMBL/GenBank/DDBJ databases">
        <authorList>
            <person name="Tagirdzhanova G."/>
        </authorList>
    </citation>
    <scope>NUCLEOTIDE SEQUENCE</scope>
</reference>
<feature type="compositionally biased region" description="Polar residues" evidence="1">
    <location>
        <begin position="1"/>
        <end position="30"/>
    </location>
</feature>
<name>A0A8H3IFB6_9LECA</name>
<feature type="compositionally biased region" description="Low complexity" evidence="1">
    <location>
        <begin position="31"/>
        <end position="47"/>
    </location>
</feature>